<dbReference type="EMBL" id="LXQA010000241">
    <property type="protein sequence ID" value="MCH79630.1"/>
    <property type="molecule type" value="Genomic_DNA"/>
</dbReference>
<name>A0A392LXF3_9FABA</name>
<dbReference type="Proteomes" id="UP000265520">
    <property type="component" value="Unassembled WGS sequence"/>
</dbReference>
<accession>A0A392LXF3</accession>
<organism evidence="1 2">
    <name type="scientific">Trifolium medium</name>
    <dbReference type="NCBI Taxonomy" id="97028"/>
    <lineage>
        <taxon>Eukaryota</taxon>
        <taxon>Viridiplantae</taxon>
        <taxon>Streptophyta</taxon>
        <taxon>Embryophyta</taxon>
        <taxon>Tracheophyta</taxon>
        <taxon>Spermatophyta</taxon>
        <taxon>Magnoliopsida</taxon>
        <taxon>eudicotyledons</taxon>
        <taxon>Gunneridae</taxon>
        <taxon>Pentapetalae</taxon>
        <taxon>rosids</taxon>
        <taxon>fabids</taxon>
        <taxon>Fabales</taxon>
        <taxon>Fabaceae</taxon>
        <taxon>Papilionoideae</taxon>
        <taxon>50 kb inversion clade</taxon>
        <taxon>NPAAA clade</taxon>
        <taxon>Hologalegina</taxon>
        <taxon>IRL clade</taxon>
        <taxon>Trifolieae</taxon>
        <taxon>Trifolium</taxon>
    </lineage>
</organism>
<protein>
    <submittedName>
        <fullName evidence="1">Uncharacterized protein</fullName>
    </submittedName>
</protein>
<reference evidence="1 2" key="1">
    <citation type="journal article" date="2018" name="Front. Plant Sci.">
        <title>Red Clover (Trifolium pratense) and Zigzag Clover (T. medium) - A Picture of Genomic Similarities and Differences.</title>
        <authorList>
            <person name="Dluhosova J."/>
            <person name="Istvanek J."/>
            <person name="Nedelnik J."/>
            <person name="Repkova J."/>
        </authorList>
    </citation>
    <scope>NUCLEOTIDE SEQUENCE [LARGE SCALE GENOMIC DNA]</scope>
    <source>
        <strain evidence="2">cv. 10/8</strain>
        <tissue evidence="1">Leaf</tissue>
    </source>
</reference>
<evidence type="ECO:0000313" key="2">
    <source>
        <dbReference type="Proteomes" id="UP000265520"/>
    </source>
</evidence>
<gene>
    <name evidence="1" type="ORF">A2U01_0000383</name>
</gene>
<keyword evidence="2" id="KW-1185">Reference proteome</keyword>
<comment type="caution">
    <text evidence="1">The sequence shown here is derived from an EMBL/GenBank/DDBJ whole genome shotgun (WGS) entry which is preliminary data.</text>
</comment>
<evidence type="ECO:0000313" key="1">
    <source>
        <dbReference type="EMBL" id="MCH79630.1"/>
    </source>
</evidence>
<sequence length="106" mass="12315">MESVEVEEANDKLSLQLNPLFPVPLEWDRQIECWWNEWMGRSWSLFVMKELKISRKMEGSGKYWSSNLSRNCENQSGFHLFERMIVAAASFVELKKIADEADGAAL</sequence>
<proteinExistence type="predicted"/>
<dbReference type="AlphaFoldDB" id="A0A392LXF3"/>